<name>A0A4R2B823_9BACI</name>
<sequence length="44" mass="4973">MGRKKFGNANANRNNNVKKGNRTSEELVEWTTGAKNTKQINHTD</sequence>
<feature type="region of interest" description="Disordered" evidence="1">
    <location>
        <begin position="1"/>
        <end position="44"/>
    </location>
</feature>
<dbReference type="AlphaFoldDB" id="A0A4R2B823"/>
<organism evidence="2 3">
    <name type="scientific">Mesobacillus foraminis</name>
    <dbReference type="NCBI Taxonomy" id="279826"/>
    <lineage>
        <taxon>Bacteria</taxon>
        <taxon>Bacillati</taxon>
        <taxon>Bacillota</taxon>
        <taxon>Bacilli</taxon>
        <taxon>Bacillales</taxon>
        <taxon>Bacillaceae</taxon>
        <taxon>Mesobacillus</taxon>
    </lineage>
</organism>
<gene>
    <name evidence="2" type="ORF">EV146_11159</name>
</gene>
<feature type="compositionally biased region" description="Polar residues" evidence="1">
    <location>
        <begin position="33"/>
        <end position="44"/>
    </location>
</feature>
<proteinExistence type="predicted"/>
<dbReference type="EMBL" id="SLVV01000011">
    <property type="protein sequence ID" value="TCN22222.1"/>
    <property type="molecule type" value="Genomic_DNA"/>
</dbReference>
<reference evidence="2 3" key="1">
    <citation type="journal article" date="2015" name="Stand. Genomic Sci.">
        <title>Genomic Encyclopedia of Bacterial and Archaeal Type Strains, Phase III: the genomes of soil and plant-associated and newly described type strains.</title>
        <authorList>
            <person name="Whitman W.B."/>
            <person name="Woyke T."/>
            <person name="Klenk H.P."/>
            <person name="Zhou Y."/>
            <person name="Lilburn T.G."/>
            <person name="Beck B.J."/>
            <person name="De Vos P."/>
            <person name="Vandamme P."/>
            <person name="Eisen J.A."/>
            <person name="Garrity G."/>
            <person name="Hugenholtz P."/>
            <person name="Kyrpides N.C."/>
        </authorList>
    </citation>
    <scope>NUCLEOTIDE SEQUENCE [LARGE SCALE GENOMIC DNA]</scope>
    <source>
        <strain evidence="2 3">CV53</strain>
    </source>
</reference>
<comment type="caution">
    <text evidence="2">The sequence shown here is derived from an EMBL/GenBank/DDBJ whole genome shotgun (WGS) entry which is preliminary data.</text>
</comment>
<protein>
    <submittedName>
        <fullName evidence="2">Uncharacterized protein</fullName>
    </submittedName>
</protein>
<evidence type="ECO:0000313" key="3">
    <source>
        <dbReference type="Proteomes" id="UP000295689"/>
    </source>
</evidence>
<evidence type="ECO:0000313" key="2">
    <source>
        <dbReference type="EMBL" id="TCN22222.1"/>
    </source>
</evidence>
<dbReference type="RefSeq" id="WP_258236026.1">
    <property type="nucleotide sequence ID" value="NZ_JABUHM010000013.1"/>
</dbReference>
<evidence type="ECO:0000256" key="1">
    <source>
        <dbReference type="SAM" id="MobiDB-lite"/>
    </source>
</evidence>
<keyword evidence="3" id="KW-1185">Reference proteome</keyword>
<dbReference type="Proteomes" id="UP000295689">
    <property type="component" value="Unassembled WGS sequence"/>
</dbReference>
<accession>A0A4R2B823</accession>
<feature type="compositionally biased region" description="Low complexity" evidence="1">
    <location>
        <begin position="7"/>
        <end position="18"/>
    </location>
</feature>